<dbReference type="EMBL" id="JAEAOA010002188">
    <property type="protein sequence ID" value="KAK3578009.1"/>
    <property type="molecule type" value="Genomic_DNA"/>
</dbReference>
<dbReference type="PANTHER" id="PTHR24252:SF7">
    <property type="entry name" value="HYALIN"/>
    <property type="match status" value="1"/>
</dbReference>
<name>A0AAE0VHE9_9BIVA</name>
<evidence type="ECO:0000256" key="2">
    <source>
        <dbReference type="ARBA" id="ARBA00024195"/>
    </source>
</evidence>
<dbReference type="PROSITE" id="PS50240">
    <property type="entry name" value="TRYPSIN_DOM"/>
    <property type="match status" value="1"/>
</dbReference>
<proteinExistence type="inferred from homology"/>
<reference evidence="5" key="1">
    <citation type="journal article" date="2021" name="Genome Biol. Evol.">
        <title>A High-Quality Reference Genome for a Parasitic Bivalve with Doubly Uniparental Inheritance (Bivalvia: Unionida).</title>
        <authorList>
            <person name="Smith C.H."/>
        </authorList>
    </citation>
    <scope>NUCLEOTIDE SEQUENCE</scope>
    <source>
        <strain evidence="5">CHS0354</strain>
    </source>
</reference>
<dbReference type="InterPro" id="IPR001254">
    <property type="entry name" value="Trypsin_dom"/>
</dbReference>
<reference evidence="5" key="3">
    <citation type="submission" date="2023-05" db="EMBL/GenBank/DDBJ databases">
        <authorList>
            <person name="Smith C.H."/>
        </authorList>
    </citation>
    <scope>NUCLEOTIDE SEQUENCE</scope>
    <source>
        <strain evidence="5">CHS0354</strain>
        <tissue evidence="5">Mantle</tissue>
    </source>
</reference>
<sequence length="309" mass="34837">MHRNSSKEQKIYRHKFNRTSFKMRFILLLALPAVVLCQLSPQTTVPCGTPVVQPITKRIVGGREAAQGSWPWVVMIVATTNDHRFLIEGSGSILGTHVILTTAQHFEGSGFSVFDLDLRNWMLYLGNHHRNMRDPNQKVNHIKKVIIHPGYNVTSLKDDIALIITQEPIEYNDHTRPACLPDSSHHYHVGDICYLPGWGSTLTTGDDEVLNQVDMPILDDSVCAHQFRDFLSDTELCAGYETGIKEFCPSDLGSPLMCKDSNGIWYIQGLASSGVNCHIAKYPGVYEDLSMYSDWIKQTMIVSGYPYEY</sequence>
<dbReference type="CDD" id="cd00190">
    <property type="entry name" value="Tryp_SPc"/>
    <property type="match status" value="1"/>
</dbReference>
<evidence type="ECO:0000259" key="4">
    <source>
        <dbReference type="PROSITE" id="PS50240"/>
    </source>
</evidence>
<dbReference type="InterPro" id="IPR043504">
    <property type="entry name" value="Peptidase_S1_PA_chymotrypsin"/>
</dbReference>
<evidence type="ECO:0000256" key="3">
    <source>
        <dbReference type="SAM" id="SignalP"/>
    </source>
</evidence>
<dbReference type="PANTHER" id="PTHR24252">
    <property type="entry name" value="ACROSIN-RELATED"/>
    <property type="match status" value="1"/>
</dbReference>
<organism evidence="5 6">
    <name type="scientific">Potamilus streckersoni</name>
    <dbReference type="NCBI Taxonomy" id="2493646"/>
    <lineage>
        <taxon>Eukaryota</taxon>
        <taxon>Metazoa</taxon>
        <taxon>Spiralia</taxon>
        <taxon>Lophotrochozoa</taxon>
        <taxon>Mollusca</taxon>
        <taxon>Bivalvia</taxon>
        <taxon>Autobranchia</taxon>
        <taxon>Heteroconchia</taxon>
        <taxon>Palaeoheterodonta</taxon>
        <taxon>Unionida</taxon>
        <taxon>Unionoidea</taxon>
        <taxon>Unionidae</taxon>
        <taxon>Ambleminae</taxon>
        <taxon>Lampsilini</taxon>
        <taxon>Potamilus</taxon>
    </lineage>
</organism>
<comment type="caution">
    <text evidence="5">The sequence shown here is derived from an EMBL/GenBank/DDBJ whole genome shotgun (WGS) entry which is preliminary data.</text>
</comment>
<comment type="similarity">
    <text evidence="2">Belongs to the peptidase S1 family. CLIP subfamily.</text>
</comment>
<evidence type="ECO:0000313" key="5">
    <source>
        <dbReference type="EMBL" id="KAK3578009.1"/>
    </source>
</evidence>
<dbReference type="Proteomes" id="UP001195483">
    <property type="component" value="Unassembled WGS sequence"/>
</dbReference>
<dbReference type="GO" id="GO:0006508">
    <property type="term" value="P:proteolysis"/>
    <property type="evidence" value="ECO:0007669"/>
    <property type="project" value="InterPro"/>
</dbReference>
<feature type="domain" description="Peptidase S1" evidence="4">
    <location>
        <begin position="59"/>
        <end position="301"/>
    </location>
</feature>
<evidence type="ECO:0000313" key="6">
    <source>
        <dbReference type="Proteomes" id="UP001195483"/>
    </source>
</evidence>
<dbReference type="AlphaFoldDB" id="A0AAE0VHE9"/>
<gene>
    <name evidence="5" type="ORF">CHS0354_037391</name>
</gene>
<dbReference type="SMART" id="SM00020">
    <property type="entry name" value="Tryp_SPc"/>
    <property type="match status" value="1"/>
</dbReference>
<feature type="signal peptide" evidence="3">
    <location>
        <begin position="1"/>
        <end position="37"/>
    </location>
</feature>
<feature type="chain" id="PRO_5041977267" description="Peptidase S1 domain-containing protein" evidence="3">
    <location>
        <begin position="38"/>
        <end position="309"/>
    </location>
</feature>
<keyword evidence="6" id="KW-1185">Reference proteome</keyword>
<dbReference type="Gene3D" id="2.40.10.10">
    <property type="entry name" value="Trypsin-like serine proteases"/>
    <property type="match status" value="1"/>
</dbReference>
<keyword evidence="3" id="KW-0732">Signal</keyword>
<dbReference type="InterPro" id="IPR009003">
    <property type="entry name" value="Peptidase_S1_PA"/>
</dbReference>
<keyword evidence="1" id="KW-1015">Disulfide bond</keyword>
<dbReference type="GO" id="GO:0004252">
    <property type="term" value="F:serine-type endopeptidase activity"/>
    <property type="evidence" value="ECO:0007669"/>
    <property type="project" value="InterPro"/>
</dbReference>
<dbReference type="SUPFAM" id="SSF50494">
    <property type="entry name" value="Trypsin-like serine proteases"/>
    <property type="match status" value="1"/>
</dbReference>
<dbReference type="FunFam" id="2.40.10.10:FF:000002">
    <property type="entry name" value="Transmembrane protease serine"/>
    <property type="match status" value="1"/>
</dbReference>
<evidence type="ECO:0000256" key="1">
    <source>
        <dbReference type="ARBA" id="ARBA00023157"/>
    </source>
</evidence>
<dbReference type="Pfam" id="PF00089">
    <property type="entry name" value="Trypsin"/>
    <property type="match status" value="1"/>
</dbReference>
<protein>
    <recommendedName>
        <fullName evidence="4">Peptidase S1 domain-containing protein</fullName>
    </recommendedName>
</protein>
<accession>A0AAE0VHE9</accession>
<reference evidence="5" key="2">
    <citation type="journal article" date="2021" name="Genome Biol. Evol.">
        <title>Developing a high-quality reference genome for a parasitic bivalve with doubly uniparental inheritance (Bivalvia: Unionida).</title>
        <authorList>
            <person name="Smith C.H."/>
        </authorList>
    </citation>
    <scope>NUCLEOTIDE SEQUENCE</scope>
    <source>
        <strain evidence="5">CHS0354</strain>
        <tissue evidence="5">Mantle</tissue>
    </source>
</reference>